<dbReference type="PANTHER" id="PTHR42960">
    <property type="entry name" value="YCF46 PROTEIN"/>
    <property type="match status" value="1"/>
</dbReference>
<evidence type="ECO:0000256" key="2">
    <source>
        <dbReference type="ARBA" id="ARBA00022840"/>
    </source>
</evidence>
<evidence type="ECO:0000313" key="5">
    <source>
        <dbReference type="EMBL" id="BDI31099.1"/>
    </source>
</evidence>
<dbReference type="GO" id="GO:0005524">
    <property type="term" value="F:ATP binding"/>
    <property type="evidence" value="ECO:0007669"/>
    <property type="project" value="UniProtKB-KW"/>
</dbReference>
<dbReference type="InterPro" id="IPR027417">
    <property type="entry name" value="P-loop_NTPase"/>
</dbReference>
<dbReference type="InterPro" id="IPR052381">
    <property type="entry name" value="AAA_domain_protein"/>
</dbReference>
<sequence length="530" mass="59073">MSAVDTELETLIRARYPIIYVVSWEEKRVEDALRAICQSRNKKMLQWTVTQGIVQNSSNRDDATRDPLAALDHVMESRDQAVYVFKDLHPFLNDTALVRRLRDLTYALKTSYKTIVMVSPVLRLPPELEKEITVVDYALPTLKDLDELLEGIIQSVKSNPQITTEMAEDEREQVLQAALGLTGNEAENVFAKSLVEKHKFDVHVILSEKEQIIRKSAILEYYPATDAFADVGGLDLLKDWMGKRTVAFSEKARDFGLPAPKGILMLGVQGGGKSLSARAIASLWNLPLLRLDVGKIFGGIVGQSEENIRKAIRIAESTAPNVVWIDEMEKGFSGTQSSGISDGGTTARVFSTFLTWLADKTAPCFVVATANDVSALPPELLRKGRFDEIFFIDLPGESERVEIFAIHIKKRKRDPANFDLNRLAEASHGYSGAEIEQSVVAALFDAFDLGRDLTTDDILKVVRESIPLSQTMKEKIDILREWSESRARPASSVNNAKILRTMEIMDDDSFEFGDILVDNSDGPLAHDLSE</sequence>
<dbReference type="SUPFAM" id="SSF52540">
    <property type="entry name" value="P-loop containing nucleoside triphosphate hydrolases"/>
    <property type="match status" value="1"/>
</dbReference>
<protein>
    <recommendedName>
        <fullName evidence="4">Uncharacterized AAA domain-containing protein ycf46</fullName>
    </recommendedName>
</protein>
<dbReference type="InterPro" id="IPR003959">
    <property type="entry name" value="ATPase_AAA_core"/>
</dbReference>
<keyword evidence="2" id="KW-0067">ATP-binding</keyword>
<dbReference type="RefSeq" id="WP_119320780.1">
    <property type="nucleotide sequence ID" value="NZ_AP025739.1"/>
</dbReference>
<dbReference type="SMART" id="SM00382">
    <property type="entry name" value="AAA"/>
    <property type="match status" value="1"/>
</dbReference>
<dbReference type="Gene3D" id="1.10.8.60">
    <property type="match status" value="1"/>
</dbReference>
<evidence type="ECO:0000256" key="1">
    <source>
        <dbReference type="ARBA" id="ARBA00022741"/>
    </source>
</evidence>
<dbReference type="InterPro" id="IPR003593">
    <property type="entry name" value="AAA+_ATPase"/>
</dbReference>
<dbReference type="OrthoDB" id="9809379at2"/>
<dbReference type="KEGG" id="ccot:CCAX7_31500"/>
<accession>A0A402CSF2</accession>
<reference evidence="5 6" key="1">
    <citation type="journal article" date="2019" name="Int. J. Syst. Evol. Microbiol.">
        <title>Capsulimonas corticalis gen. nov., sp. nov., an aerobic capsulated bacterium, of a novel bacterial order, Capsulimonadales ord. nov., of the class Armatimonadia of the phylum Armatimonadetes.</title>
        <authorList>
            <person name="Li J."/>
            <person name="Kudo C."/>
            <person name="Tonouchi A."/>
        </authorList>
    </citation>
    <scope>NUCLEOTIDE SEQUENCE [LARGE SCALE GENOMIC DNA]</scope>
    <source>
        <strain evidence="5 6">AX-7</strain>
    </source>
</reference>
<dbReference type="CDD" id="cd19507">
    <property type="entry name" value="RecA-like_Ycf46-like"/>
    <property type="match status" value="1"/>
</dbReference>
<organism evidence="5 6">
    <name type="scientific">Capsulimonas corticalis</name>
    <dbReference type="NCBI Taxonomy" id="2219043"/>
    <lineage>
        <taxon>Bacteria</taxon>
        <taxon>Bacillati</taxon>
        <taxon>Armatimonadota</taxon>
        <taxon>Armatimonadia</taxon>
        <taxon>Capsulimonadales</taxon>
        <taxon>Capsulimonadaceae</taxon>
        <taxon>Capsulimonas</taxon>
    </lineage>
</organism>
<gene>
    <name evidence="5" type="ORF">CCAX7_31500</name>
</gene>
<dbReference type="EMBL" id="AP025739">
    <property type="protein sequence ID" value="BDI31099.1"/>
    <property type="molecule type" value="Genomic_DNA"/>
</dbReference>
<dbReference type="AlphaFoldDB" id="A0A402CSF2"/>
<dbReference type="GO" id="GO:0016887">
    <property type="term" value="F:ATP hydrolysis activity"/>
    <property type="evidence" value="ECO:0007669"/>
    <property type="project" value="InterPro"/>
</dbReference>
<keyword evidence="1" id="KW-0547">Nucleotide-binding</keyword>
<dbReference type="Pfam" id="PF00004">
    <property type="entry name" value="AAA"/>
    <property type="match status" value="1"/>
</dbReference>
<dbReference type="Gene3D" id="3.40.50.300">
    <property type="entry name" value="P-loop containing nucleotide triphosphate hydrolases"/>
    <property type="match status" value="1"/>
</dbReference>
<comment type="similarity">
    <text evidence="3">Belongs to the AAA ATPase family. Highly divergent.</text>
</comment>
<dbReference type="Proteomes" id="UP000287394">
    <property type="component" value="Chromosome"/>
</dbReference>
<evidence type="ECO:0000313" key="6">
    <source>
        <dbReference type="Proteomes" id="UP000287394"/>
    </source>
</evidence>
<keyword evidence="6" id="KW-1185">Reference proteome</keyword>
<evidence type="ECO:0000256" key="4">
    <source>
        <dbReference type="ARBA" id="ARBA00040480"/>
    </source>
</evidence>
<evidence type="ECO:0000256" key="3">
    <source>
        <dbReference type="ARBA" id="ARBA00038088"/>
    </source>
</evidence>
<name>A0A402CSF2_9BACT</name>
<proteinExistence type="inferred from homology"/>
<dbReference type="PANTHER" id="PTHR42960:SF1">
    <property type="entry name" value="YCF46 PROTEIN"/>
    <property type="match status" value="1"/>
</dbReference>